<accession>A0A8H6TQK7</accession>
<dbReference type="EMBL" id="JACAZE010000002">
    <property type="protein sequence ID" value="KAF7320996.1"/>
    <property type="molecule type" value="Genomic_DNA"/>
</dbReference>
<keyword evidence="2" id="KW-0472">Membrane</keyword>
<keyword evidence="2" id="KW-1133">Transmembrane helix</keyword>
<evidence type="ECO:0000259" key="3">
    <source>
        <dbReference type="Pfam" id="PF20209"/>
    </source>
</evidence>
<keyword evidence="4" id="KW-0067">ATP-binding</keyword>
<dbReference type="OrthoDB" id="3257061at2759"/>
<feature type="compositionally biased region" description="Gly residues" evidence="1">
    <location>
        <begin position="283"/>
        <end position="298"/>
    </location>
</feature>
<evidence type="ECO:0000313" key="5">
    <source>
        <dbReference type="Proteomes" id="UP000613580"/>
    </source>
</evidence>
<dbReference type="Proteomes" id="UP000613580">
    <property type="component" value="Unassembled WGS sequence"/>
</dbReference>
<dbReference type="Pfam" id="PF20209">
    <property type="entry name" value="DUF6570"/>
    <property type="match status" value="1"/>
</dbReference>
<proteinExistence type="predicted"/>
<dbReference type="GO" id="GO:0004386">
    <property type="term" value="F:helicase activity"/>
    <property type="evidence" value="ECO:0007669"/>
    <property type="project" value="UniProtKB-KW"/>
</dbReference>
<keyword evidence="2" id="KW-0812">Transmembrane</keyword>
<keyword evidence="4" id="KW-0347">Helicase</keyword>
<evidence type="ECO:0000313" key="4">
    <source>
        <dbReference type="EMBL" id="KAF7320996.1"/>
    </source>
</evidence>
<evidence type="ECO:0000256" key="2">
    <source>
        <dbReference type="SAM" id="Phobius"/>
    </source>
</evidence>
<gene>
    <name evidence="4" type="ORF">HMN09_00186500</name>
</gene>
<protein>
    <submittedName>
        <fullName evidence="4">ATP-dependent DNA helicase</fullName>
    </submittedName>
</protein>
<feature type="domain" description="DUF6570" evidence="3">
    <location>
        <begin position="9"/>
        <end position="96"/>
    </location>
</feature>
<keyword evidence="5" id="KW-1185">Reference proteome</keyword>
<sequence>MGRRTVSTAGLRGNVSTYRLNTEEIAEMVEGNLMPRPVGLLAAVIGVTFVGAKNIPLFVLPDVFEVRRRRVWDALAWLKANNPLYADIDIDADRLRELPECGVPEEILLNARYVEDESVLDKEHAGYVPVDMGDVLEGRAPAEEDGAEDEAEERQDVPAWTDLPPVAIDDEDDGDQEIIAAVMKDALGSEAFREKMRAFIAQNIRAHIAGTDGDTLPKLPKGVNIAYSRPEDPRLPNYEARGSHGVPRRSGGSTSRLQTVDVPQDAARSHRLQATSALDHGARGVGHGGGGMGPKAPL</sequence>
<keyword evidence="4" id="KW-0547">Nucleotide-binding</keyword>
<dbReference type="InterPro" id="IPR046700">
    <property type="entry name" value="DUF6570"/>
</dbReference>
<comment type="caution">
    <text evidence="4">The sequence shown here is derived from an EMBL/GenBank/DDBJ whole genome shotgun (WGS) entry which is preliminary data.</text>
</comment>
<dbReference type="AlphaFoldDB" id="A0A8H6TQK7"/>
<reference evidence="4" key="1">
    <citation type="submission" date="2020-05" db="EMBL/GenBank/DDBJ databases">
        <title>Mycena genomes resolve the evolution of fungal bioluminescence.</title>
        <authorList>
            <person name="Tsai I.J."/>
        </authorList>
    </citation>
    <scope>NUCLEOTIDE SEQUENCE</scope>
    <source>
        <strain evidence="4">110903Hualien_Pintung</strain>
    </source>
</reference>
<name>A0A8H6TQK7_MYCCL</name>
<keyword evidence="4" id="KW-0378">Hydrolase</keyword>
<feature type="region of interest" description="Disordered" evidence="1">
    <location>
        <begin position="228"/>
        <end position="298"/>
    </location>
</feature>
<evidence type="ECO:0000256" key="1">
    <source>
        <dbReference type="SAM" id="MobiDB-lite"/>
    </source>
</evidence>
<feature type="transmembrane region" description="Helical" evidence="2">
    <location>
        <begin position="38"/>
        <end position="60"/>
    </location>
</feature>
<organism evidence="4 5">
    <name type="scientific">Mycena chlorophos</name>
    <name type="common">Agaric fungus</name>
    <name type="synonym">Agaricus chlorophos</name>
    <dbReference type="NCBI Taxonomy" id="658473"/>
    <lineage>
        <taxon>Eukaryota</taxon>
        <taxon>Fungi</taxon>
        <taxon>Dikarya</taxon>
        <taxon>Basidiomycota</taxon>
        <taxon>Agaricomycotina</taxon>
        <taxon>Agaricomycetes</taxon>
        <taxon>Agaricomycetidae</taxon>
        <taxon>Agaricales</taxon>
        <taxon>Marasmiineae</taxon>
        <taxon>Mycenaceae</taxon>
        <taxon>Mycena</taxon>
    </lineage>
</organism>